<name>A0A423TIG5_PENVA</name>
<dbReference type="Gene3D" id="3.60.10.10">
    <property type="entry name" value="Endonuclease/exonuclease/phosphatase"/>
    <property type="match status" value="1"/>
</dbReference>
<accession>A0A423TIG5</accession>
<dbReference type="CDD" id="cd09076">
    <property type="entry name" value="L1-EN"/>
    <property type="match status" value="1"/>
</dbReference>
<gene>
    <name evidence="3" type="ORF">C7M84_005136</name>
</gene>
<dbReference type="GO" id="GO:0003824">
    <property type="term" value="F:catalytic activity"/>
    <property type="evidence" value="ECO:0007669"/>
    <property type="project" value="InterPro"/>
</dbReference>
<dbReference type="PANTHER" id="PTHR23227:SF84">
    <property type="entry name" value="ENDONUCLEASE_EXONUCLEASE_PHOSPHATASE DOMAIN-CONTAINING PROTEIN"/>
    <property type="match status" value="1"/>
</dbReference>
<dbReference type="InterPro" id="IPR027124">
    <property type="entry name" value="Swc5/CFDP1/2"/>
</dbReference>
<dbReference type="OrthoDB" id="410381at2759"/>
<dbReference type="Pfam" id="PF03372">
    <property type="entry name" value="Exo_endo_phos"/>
    <property type="match status" value="1"/>
</dbReference>
<keyword evidence="4" id="KW-1185">Reference proteome</keyword>
<evidence type="ECO:0000313" key="3">
    <source>
        <dbReference type="EMBL" id="ROT76242.1"/>
    </source>
</evidence>
<evidence type="ECO:0000313" key="4">
    <source>
        <dbReference type="Proteomes" id="UP000283509"/>
    </source>
</evidence>
<dbReference type="Proteomes" id="UP000283509">
    <property type="component" value="Unassembled WGS sequence"/>
</dbReference>
<feature type="domain" description="Endonuclease/exonuclease/phosphatase" evidence="2">
    <location>
        <begin position="82"/>
        <end position="300"/>
    </location>
</feature>
<comment type="caution">
    <text evidence="3">The sequence shown here is derived from an EMBL/GenBank/DDBJ whole genome shotgun (WGS) entry which is preliminary data.</text>
</comment>
<organism evidence="3 4">
    <name type="scientific">Penaeus vannamei</name>
    <name type="common">Whiteleg shrimp</name>
    <name type="synonym">Litopenaeus vannamei</name>
    <dbReference type="NCBI Taxonomy" id="6689"/>
    <lineage>
        <taxon>Eukaryota</taxon>
        <taxon>Metazoa</taxon>
        <taxon>Ecdysozoa</taxon>
        <taxon>Arthropoda</taxon>
        <taxon>Crustacea</taxon>
        <taxon>Multicrustacea</taxon>
        <taxon>Malacostraca</taxon>
        <taxon>Eumalacostraca</taxon>
        <taxon>Eucarida</taxon>
        <taxon>Decapoda</taxon>
        <taxon>Dendrobranchiata</taxon>
        <taxon>Penaeoidea</taxon>
        <taxon>Penaeidae</taxon>
        <taxon>Penaeus</taxon>
    </lineage>
</organism>
<proteinExistence type="predicted"/>
<reference evidence="3 4" key="1">
    <citation type="submission" date="2018-04" db="EMBL/GenBank/DDBJ databases">
        <authorList>
            <person name="Zhang X."/>
            <person name="Yuan J."/>
            <person name="Li F."/>
            <person name="Xiang J."/>
        </authorList>
    </citation>
    <scope>NUCLEOTIDE SEQUENCE [LARGE SCALE GENOMIC DNA]</scope>
    <source>
        <tissue evidence="3">Muscle</tissue>
    </source>
</reference>
<dbReference type="PANTHER" id="PTHR23227">
    <property type="entry name" value="BUCENTAUR RELATED"/>
    <property type="match status" value="1"/>
</dbReference>
<sequence>MVVGRPGMEQWPPIGPLGVSGRPSLGSAPPTPQGEGSIKGDLKIACSNSHGRVSELVVRSDTQINLKNDNRHMECTLLDLTDNERPHRRTAIIAHELKRYGIDIAALSETRLSEEGSLTEVGEGYTFFWKGLPEGVQRNYGVAFAVKTSMLSSIPQSPIGVSERLMSWRIPLTNSRYATLISAYAPTLDAEESKDRFYSQLHTLFQSIPHDDKIILLGDFNARVGHNHQLWQGIMGRHGVGKCNDNGLRLLTFCSQHSLVITNTCFQLRDMFKTTWMHPRSKTWHILDYAIVRRKDLRDVITRAMRGADGWTDHRLVRTTMKLCIRSPARRQPPLSRLNLNSLNDPVKRKLFSEIVGTRLSDPNQPVFPPTQEGLNQNWDHVSNILLDSATSILGTTKRKHRDWFDEQAPDIHNLLEEKKQSSPSSY</sequence>
<dbReference type="EMBL" id="QCYY01001677">
    <property type="protein sequence ID" value="ROT76242.1"/>
    <property type="molecule type" value="Genomic_DNA"/>
</dbReference>
<feature type="region of interest" description="Disordered" evidence="1">
    <location>
        <begin position="1"/>
        <end position="40"/>
    </location>
</feature>
<dbReference type="SUPFAM" id="SSF56219">
    <property type="entry name" value="DNase I-like"/>
    <property type="match status" value="1"/>
</dbReference>
<evidence type="ECO:0000256" key="1">
    <source>
        <dbReference type="SAM" id="MobiDB-lite"/>
    </source>
</evidence>
<dbReference type="STRING" id="6689.A0A423TIG5"/>
<dbReference type="InterPro" id="IPR036691">
    <property type="entry name" value="Endo/exonu/phosph_ase_sf"/>
</dbReference>
<reference evidence="3 4" key="2">
    <citation type="submission" date="2019-01" db="EMBL/GenBank/DDBJ databases">
        <title>The decoding of complex shrimp genome reveals the adaptation for benthos swimmer, frequently molting mechanism and breeding impact on genome.</title>
        <authorList>
            <person name="Sun Y."/>
            <person name="Gao Y."/>
            <person name="Yu Y."/>
        </authorList>
    </citation>
    <scope>NUCLEOTIDE SEQUENCE [LARGE SCALE GENOMIC DNA]</scope>
    <source>
        <tissue evidence="3">Muscle</tissue>
    </source>
</reference>
<evidence type="ECO:0000259" key="2">
    <source>
        <dbReference type="Pfam" id="PF03372"/>
    </source>
</evidence>
<protein>
    <submittedName>
        <fullName evidence="3">Putative craniofacial development protein 2-like</fullName>
    </submittedName>
</protein>
<dbReference type="AlphaFoldDB" id="A0A423TIG5"/>
<dbReference type="InterPro" id="IPR005135">
    <property type="entry name" value="Endo/exonuclease/phosphatase"/>
</dbReference>